<name>A0A0A9F6B3_ARUDO</name>
<sequence>MLIIQVSVISFLGHLRATFRLATAFIQWQERTV</sequence>
<reference evidence="1" key="2">
    <citation type="journal article" date="2015" name="Data Brief">
        <title>Shoot transcriptome of the giant reed, Arundo donax.</title>
        <authorList>
            <person name="Barrero R.A."/>
            <person name="Guerrero F.D."/>
            <person name="Moolhuijzen P."/>
            <person name="Goolsby J.A."/>
            <person name="Tidwell J."/>
            <person name="Bellgard S.E."/>
            <person name="Bellgard M.I."/>
        </authorList>
    </citation>
    <scope>NUCLEOTIDE SEQUENCE</scope>
    <source>
        <tissue evidence="1">Shoot tissue taken approximately 20 cm above the soil surface</tissue>
    </source>
</reference>
<protein>
    <submittedName>
        <fullName evidence="1">Uncharacterized protein</fullName>
    </submittedName>
</protein>
<proteinExistence type="predicted"/>
<dbReference type="EMBL" id="GBRH01189999">
    <property type="protein sequence ID" value="JAE07897.1"/>
    <property type="molecule type" value="Transcribed_RNA"/>
</dbReference>
<dbReference type="AlphaFoldDB" id="A0A0A9F6B3"/>
<accession>A0A0A9F6B3</accession>
<organism evidence="1">
    <name type="scientific">Arundo donax</name>
    <name type="common">Giant reed</name>
    <name type="synonym">Donax arundinaceus</name>
    <dbReference type="NCBI Taxonomy" id="35708"/>
    <lineage>
        <taxon>Eukaryota</taxon>
        <taxon>Viridiplantae</taxon>
        <taxon>Streptophyta</taxon>
        <taxon>Embryophyta</taxon>
        <taxon>Tracheophyta</taxon>
        <taxon>Spermatophyta</taxon>
        <taxon>Magnoliopsida</taxon>
        <taxon>Liliopsida</taxon>
        <taxon>Poales</taxon>
        <taxon>Poaceae</taxon>
        <taxon>PACMAD clade</taxon>
        <taxon>Arundinoideae</taxon>
        <taxon>Arundineae</taxon>
        <taxon>Arundo</taxon>
    </lineage>
</organism>
<reference evidence="1" key="1">
    <citation type="submission" date="2014-09" db="EMBL/GenBank/DDBJ databases">
        <authorList>
            <person name="Magalhaes I.L.F."/>
            <person name="Oliveira U."/>
            <person name="Santos F.R."/>
            <person name="Vidigal T.H.D.A."/>
            <person name="Brescovit A.D."/>
            <person name="Santos A.J."/>
        </authorList>
    </citation>
    <scope>NUCLEOTIDE SEQUENCE</scope>
    <source>
        <tissue evidence="1">Shoot tissue taken approximately 20 cm above the soil surface</tissue>
    </source>
</reference>
<evidence type="ECO:0000313" key="1">
    <source>
        <dbReference type="EMBL" id="JAE07897.1"/>
    </source>
</evidence>